<feature type="region of interest" description="Disordered" evidence="1">
    <location>
        <begin position="52"/>
        <end position="165"/>
    </location>
</feature>
<name>E2BXC7_HARSA</name>
<gene>
    <name evidence="2" type="ORF">EAI_12199</name>
</gene>
<dbReference type="InParanoid" id="E2BXC7"/>
<feature type="compositionally biased region" description="Basic and acidic residues" evidence="1">
    <location>
        <begin position="91"/>
        <end position="101"/>
    </location>
</feature>
<sequence length="165" mass="17857">MEDMIHPFPTKERMEGAKEELDAELKAQFPDCGCRAEVDRLKAVVDRLAAVGPGAGPTVLAGTSAPTHTLAPGKEGRETAPQKKGRIIPEAPKEQGEKGTQEDQPPSQLDWEPESAAGTQGWKEESPPATGRKKKGRGDPDPTTEDTEQEDSKVRRVEPTDPQQP</sequence>
<proteinExistence type="predicted"/>
<feature type="compositionally biased region" description="Basic and acidic residues" evidence="1">
    <location>
        <begin position="150"/>
        <end position="159"/>
    </location>
</feature>
<evidence type="ECO:0000313" key="2">
    <source>
        <dbReference type="EMBL" id="EFN79655.1"/>
    </source>
</evidence>
<dbReference type="AlphaFoldDB" id="E2BXC7"/>
<dbReference type="Proteomes" id="UP000008237">
    <property type="component" value="Unassembled WGS sequence"/>
</dbReference>
<dbReference type="EMBL" id="GL451235">
    <property type="protein sequence ID" value="EFN79655.1"/>
    <property type="molecule type" value="Genomic_DNA"/>
</dbReference>
<keyword evidence="3" id="KW-1185">Reference proteome</keyword>
<reference evidence="2 3" key="1">
    <citation type="journal article" date="2010" name="Science">
        <title>Genomic comparison of the ants Camponotus floridanus and Harpegnathos saltator.</title>
        <authorList>
            <person name="Bonasio R."/>
            <person name="Zhang G."/>
            <person name="Ye C."/>
            <person name="Mutti N.S."/>
            <person name="Fang X."/>
            <person name="Qin N."/>
            <person name="Donahue G."/>
            <person name="Yang P."/>
            <person name="Li Q."/>
            <person name="Li C."/>
            <person name="Zhang P."/>
            <person name="Huang Z."/>
            <person name="Berger S.L."/>
            <person name="Reinberg D."/>
            <person name="Wang J."/>
            <person name="Liebig J."/>
        </authorList>
    </citation>
    <scope>NUCLEOTIDE SEQUENCE [LARGE SCALE GENOMIC DNA]</scope>
    <source>
        <strain evidence="2 3">R22 G/1</strain>
    </source>
</reference>
<evidence type="ECO:0000256" key="1">
    <source>
        <dbReference type="SAM" id="MobiDB-lite"/>
    </source>
</evidence>
<protein>
    <submittedName>
        <fullName evidence="2">Uncharacterized protein</fullName>
    </submittedName>
</protein>
<accession>E2BXC7</accession>
<organism evidence="3">
    <name type="scientific">Harpegnathos saltator</name>
    <name type="common">Jerdon's jumping ant</name>
    <dbReference type="NCBI Taxonomy" id="610380"/>
    <lineage>
        <taxon>Eukaryota</taxon>
        <taxon>Metazoa</taxon>
        <taxon>Ecdysozoa</taxon>
        <taxon>Arthropoda</taxon>
        <taxon>Hexapoda</taxon>
        <taxon>Insecta</taxon>
        <taxon>Pterygota</taxon>
        <taxon>Neoptera</taxon>
        <taxon>Endopterygota</taxon>
        <taxon>Hymenoptera</taxon>
        <taxon>Apocrita</taxon>
        <taxon>Aculeata</taxon>
        <taxon>Formicoidea</taxon>
        <taxon>Formicidae</taxon>
        <taxon>Ponerinae</taxon>
        <taxon>Ponerini</taxon>
        <taxon>Harpegnathos</taxon>
    </lineage>
</organism>
<evidence type="ECO:0000313" key="3">
    <source>
        <dbReference type="Proteomes" id="UP000008237"/>
    </source>
</evidence>